<evidence type="ECO:0000256" key="1">
    <source>
        <dbReference type="SAM" id="MobiDB-lite"/>
    </source>
</evidence>
<feature type="compositionally biased region" description="Polar residues" evidence="1">
    <location>
        <begin position="1"/>
        <end position="20"/>
    </location>
</feature>
<accession>A0A9P8P1P7</accession>
<reference evidence="2" key="2">
    <citation type="submission" date="2021-01" db="EMBL/GenBank/DDBJ databases">
        <authorList>
            <person name="Schikora-Tamarit M.A."/>
        </authorList>
    </citation>
    <scope>NUCLEOTIDE SEQUENCE</scope>
    <source>
        <strain evidence="2">CBS6075</strain>
    </source>
</reference>
<dbReference type="EMBL" id="JAEUBE010000352">
    <property type="protein sequence ID" value="KAH3664178.1"/>
    <property type="molecule type" value="Genomic_DNA"/>
</dbReference>
<sequence>MWNSLPVNNPLGSRSPSTVINEEGKVRSREVSAASKSCLISLVSNETISNPLEHPTHNFVLRKLIETGSELNETSLVSLENFLFCLFWFTGSIGSKILIKLDDDFAAQTSIRPAQTPVL</sequence>
<dbReference type="AlphaFoldDB" id="A0A9P8P1P7"/>
<name>A0A9P8P1P7_9ASCO</name>
<keyword evidence="3" id="KW-1185">Reference proteome</keyword>
<gene>
    <name evidence="2" type="ORF">OGAPHI_004892</name>
</gene>
<dbReference type="GeneID" id="70236857"/>
<comment type="caution">
    <text evidence="2">The sequence shown here is derived from an EMBL/GenBank/DDBJ whole genome shotgun (WGS) entry which is preliminary data.</text>
</comment>
<dbReference type="RefSeq" id="XP_046060458.1">
    <property type="nucleotide sequence ID" value="XM_046206019.1"/>
</dbReference>
<reference evidence="2" key="1">
    <citation type="journal article" date="2021" name="Open Biol.">
        <title>Shared evolutionary footprints suggest mitochondrial oxidative damage underlies multiple complex I losses in fungi.</title>
        <authorList>
            <person name="Schikora-Tamarit M.A."/>
            <person name="Marcet-Houben M."/>
            <person name="Nosek J."/>
            <person name="Gabaldon T."/>
        </authorList>
    </citation>
    <scope>NUCLEOTIDE SEQUENCE</scope>
    <source>
        <strain evidence="2">CBS6075</strain>
    </source>
</reference>
<protein>
    <submittedName>
        <fullName evidence="2">Uncharacterized protein</fullName>
    </submittedName>
</protein>
<dbReference type="Proteomes" id="UP000769157">
    <property type="component" value="Unassembled WGS sequence"/>
</dbReference>
<proteinExistence type="predicted"/>
<evidence type="ECO:0000313" key="2">
    <source>
        <dbReference type="EMBL" id="KAH3664178.1"/>
    </source>
</evidence>
<organism evidence="2 3">
    <name type="scientific">Ogataea philodendri</name>
    <dbReference type="NCBI Taxonomy" id="1378263"/>
    <lineage>
        <taxon>Eukaryota</taxon>
        <taxon>Fungi</taxon>
        <taxon>Dikarya</taxon>
        <taxon>Ascomycota</taxon>
        <taxon>Saccharomycotina</taxon>
        <taxon>Pichiomycetes</taxon>
        <taxon>Pichiales</taxon>
        <taxon>Pichiaceae</taxon>
        <taxon>Ogataea</taxon>
    </lineage>
</organism>
<evidence type="ECO:0000313" key="3">
    <source>
        <dbReference type="Proteomes" id="UP000769157"/>
    </source>
</evidence>
<feature type="region of interest" description="Disordered" evidence="1">
    <location>
        <begin position="1"/>
        <end position="23"/>
    </location>
</feature>